<dbReference type="Pfam" id="PF04749">
    <property type="entry name" value="PLAC8"/>
    <property type="match status" value="1"/>
</dbReference>
<dbReference type="NCBIfam" id="TIGR01571">
    <property type="entry name" value="A_thal_Cys_rich"/>
    <property type="match status" value="1"/>
</dbReference>
<reference evidence="3" key="1">
    <citation type="submission" date="2015-02" db="EMBL/GenBank/DDBJ databases">
        <title>Genome sequencing for Strongylocentrotus purpuratus.</title>
        <authorList>
            <person name="Murali S."/>
            <person name="Liu Y."/>
            <person name="Vee V."/>
            <person name="English A."/>
            <person name="Wang M."/>
            <person name="Skinner E."/>
            <person name="Han Y."/>
            <person name="Muzny D.M."/>
            <person name="Worley K.C."/>
            <person name="Gibbs R.A."/>
        </authorList>
    </citation>
    <scope>NUCLEOTIDE SEQUENCE</scope>
</reference>
<dbReference type="InParanoid" id="A0A7M7HQG3"/>
<evidence type="ECO:0000313" key="3">
    <source>
        <dbReference type="Proteomes" id="UP000007110"/>
    </source>
</evidence>
<keyword evidence="3" id="KW-1185">Reference proteome</keyword>
<dbReference type="OrthoDB" id="1045822at2759"/>
<sequence>MGEWSNGICGCFSNIGMCIFTYVVPCYTQGKLAESLGDDCLLCGISLLVPIVNIYARVTTRGKVRENKGIEGGIIGDLLCVCCCPFCAIMQEALEMSVSTPLGAGESIARS</sequence>
<accession>A0A7M7HQG3</accession>
<name>A0A7M7HQG3_STRPU</name>
<dbReference type="RefSeq" id="XP_011678719.1">
    <property type="nucleotide sequence ID" value="XM_011680417.1"/>
</dbReference>
<dbReference type="InterPro" id="IPR006461">
    <property type="entry name" value="PLAC_motif_containing"/>
</dbReference>
<evidence type="ECO:0000313" key="2">
    <source>
        <dbReference type="EnsemblMetazoa" id="XP_011678719"/>
    </source>
</evidence>
<proteinExistence type="inferred from homology"/>
<evidence type="ECO:0000256" key="1">
    <source>
        <dbReference type="ARBA" id="ARBA00009024"/>
    </source>
</evidence>
<protein>
    <submittedName>
        <fullName evidence="2">Uncharacterized protein</fullName>
    </submittedName>
</protein>
<dbReference type="PANTHER" id="PTHR15907">
    <property type="entry name" value="DUF614 FAMILY PROTEIN-RELATED"/>
    <property type="match status" value="1"/>
</dbReference>
<dbReference type="EnsemblMetazoa" id="XM_011680417">
    <property type="protein sequence ID" value="XP_011678719"/>
    <property type="gene ID" value="LOC100890501"/>
</dbReference>
<dbReference type="GeneID" id="100890501"/>
<organism evidence="2 3">
    <name type="scientific">Strongylocentrotus purpuratus</name>
    <name type="common">Purple sea urchin</name>
    <dbReference type="NCBI Taxonomy" id="7668"/>
    <lineage>
        <taxon>Eukaryota</taxon>
        <taxon>Metazoa</taxon>
        <taxon>Echinodermata</taxon>
        <taxon>Eleutherozoa</taxon>
        <taxon>Echinozoa</taxon>
        <taxon>Echinoidea</taxon>
        <taxon>Euechinoidea</taxon>
        <taxon>Echinacea</taxon>
        <taxon>Camarodonta</taxon>
        <taxon>Echinidea</taxon>
        <taxon>Strongylocentrotidae</taxon>
        <taxon>Strongylocentrotus</taxon>
    </lineage>
</organism>
<reference evidence="2" key="2">
    <citation type="submission" date="2021-01" db="UniProtKB">
        <authorList>
            <consortium name="EnsemblMetazoa"/>
        </authorList>
    </citation>
    <scope>IDENTIFICATION</scope>
</reference>
<dbReference type="Proteomes" id="UP000007110">
    <property type="component" value="Unassembled WGS sequence"/>
</dbReference>
<dbReference type="OMA" id="ESVGEDC"/>
<dbReference type="AlphaFoldDB" id="A0A7M7HQG3"/>
<comment type="similarity">
    <text evidence="1">Belongs to the cornifelin family.</text>
</comment>
<dbReference type="KEGG" id="spu:100890501"/>